<evidence type="ECO:0000256" key="1">
    <source>
        <dbReference type="SAM" id="MobiDB-lite"/>
    </source>
</evidence>
<name>W2RXE1_CYPE1</name>
<dbReference type="InParanoid" id="W2RXE1"/>
<proteinExistence type="predicted"/>
<evidence type="ECO:0000313" key="3">
    <source>
        <dbReference type="Proteomes" id="UP000030752"/>
    </source>
</evidence>
<dbReference type="EMBL" id="KB822719">
    <property type="protein sequence ID" value="ETN41117.1"/>
    <property type="molecule type" value="Genomic_DNA"/>
</dbReference>
<feature type="compositionally biased region" description="Basic and acidic residues" evidence="1">
    <location>
        <begin position="437"/>
        <end position="448"/>
    </location>
</feature>
<dbReference type="AlphaFoldDB" id="W2RXE1"/>
<gene>
    <name evidence="2" type="ORF">HMPREF1541_03052</name>
</gene>
<feature type="compositionally biased region" description="Basic and acidic residues" evidence="1">
    <location>
        <begin position="47"/>
        <end position="79"/>
    </location>
</feature>
<evidence type="ECO:0000313" key="2">
    <source>
        <dbReference type="EMBL" id="ETN41117.1"/>
    </source>
</evidence>
<feature type="compositionally biased region" description="Basic and acidic residues" evidence="1">
    <location>
        <begin position="248"/>
        <end position="259"/>
    </location>
</feature>
<dbReference type="HOGENOM" id="CLU_017050_1_0_1"/>
<feature type="compositionally biased region" description="Basic and acidic residues" evidence="1">
    <location>
        <begin position="471"/>
        <end position="496"/>
    </location>
</feature>
<feature type="compositionally biased region" description="Pro residues" evidence="1">
    <location>
        <begin position="351"/>
        <end position="361"/>
    </location>
</feature>
<feature type="region of interest" description="Disordered" evidence="1">
    <location>
        <begin position="1"/>
        <end position="448"/>
    </location>
</feature>
<feature type="compositionally biased region" description="Basic and acidic residues" evidence="1">
    <location>
        <begin position="90"/>
        <end position="122"/>
    </location>
</feature>
<protein>
    <submittedName>
        <fullName evidence="2">Uncharacterized protein</fullName>
    </submittedName>
</protein>
<keyword evidence="3" id="KW-1185">Reference proteome</keyword>
<reference evidence="2 3" key="1">
    <citation type="submission" date="2013-03" db="EMBL/GenBank/DDBJ databases">
        <title>The Genome Sequence of Phialophora europaea CBS 101466.</title>
        <authorList>
            <consortium name="The Broad Institute Genomics Platform"/>
            <person name="Cuomo C."/>
            <person name="de Hoog S."/>
            <person name="Gorbushina A."/>
            <person name="Walker B."/>
            <person name="Young S.K."/>
            <person name="Zeng Q."/>
            <person name="Gargeya S."/>
            <person name="Fitzgerald M."/>
            <person name="Haas B."/>
            <person name="Abouelleil A."/>
            <person name="Allen A.W."/>
            <person name="Alvarado L."/>
            <person name="Arachchi H.M."/>
            <person name="Berlin A.M."/>
            <person name="Chapman S.B."/>
            <person name="Gainer-Dewar J."/>
            <person name="Goldberg J."/>
            <person name="Griggs A."/>
            <person name="Gujja S."/>
            <person name="Hansen M."/>
            <person name="Howarth C."/>
            <person name="Imamovic A."/>
            <person name="Ireland A."/>
            <person name="Larimer J."/>
            <person name="McCowan C."/>
            <person name="Murphy C."/>
            <person name="Pearson M."/>
            <person name="Poon T.W."/>
            <person name="Priest M."/>
            <person name="Roberts A."/>
            <person name="Saif S."/>
            <person name="Shea T."/>
            <person name="Sisk P."/>
            <person name="Sykes S."/>
            <person name="Wortman J."/>
            <person name="Nusbaum C."/>
            <person name="Birren B."/>
        </authorList>
    </citation>
    <scope>NUCLEOTIDE SEQUENCE [LARGE SCALE GENOMIC DNA]</scope>
    <source>
        <strain evidence="2 3">CBS 101466</strain>
    </source>
</reference>
<dbReference type="GeneID" id="19970391"/>
<feature type="compositionally biased region" description="Polar residues" evidence="1">
    <location>
        <begin position="322"/>
        <end position="333"/>
    </location>
</feature>
<dbReference type="OrthoDB" id="5424692at2759"/>
<organism evidence="2 3">
    <name type="scientific">Cyphellophora europaea (strain CBS 101466)</name>
    <name type="common">Phialophora europaea</name>
    <dbReference type="NCBI Taxonomy" id="1220924"/>
    <lineage>
        <taxon>Eukaryota</taxon>
        <taxon>Fungi</taxon>
        <taxon>Dikarya</taxon>
        <taxon>Ascomycota</taxon>
        <taxon>Pezizomycotina</taxon>
        <taxon>Eurotiomycetes</taxon>
        <taxon>Chaetothyriomycetidae</taxon>
        <taxon>Chaetothyriales</taxon>
        <taxon>Cyphellophoraceae</taxon>
        <taxon>Cyphellophora</taxon>
    </lineage>
</organism>
<feature type="compositionally biased region" description="Basic and acidic residues" evidence="1">
    <location>
        <begin position="1"/>
        <end position="21"/>
    </location>
</feature>
<feature type="region of interest" description="Disordered" evidence="1">
    <location>
        <begin position="471"/>
        <end position="505"/>
    </location>
</feature>
<dbReference type="eggNOG" id="ENOG502S8Z8">
    <property type="taxonomic scope" value="Eukaryota"/>
</dbReference>
<sequence length="505" mass="56874">MGDSYRRPRERERERDPKDSTVEYFGAGESYRPGGHSGQGPYRPTHAGRDTWSSDRREPRDPREPREPRRDRDVRREDIDSYIPPTSTRARRDSRSPPPRDRGRSRTPPPRDRGDLFPEHPRSPPRRFSPRRDDRARSPPRRRSRSPISRARSPEGRRERDYSPPRSPRRERSPRYDRAYSPPRDARRFRSRSRTPRKSAFTEDNWRRRSPSPRAGSNAPSRRSSPPVHPDRTSVAGSAPRSPGYRDTPTRDLRTERSGSDFAPPSGPRGAHNGYERPPPSGPARSFSSNQTPPTGPRGPGSAPAQPSGSAGRFDTPRRDYNNPSLRGRTSLTYRAPSAPRAPTYGEGGVPPGPSAAPPSGPRANSFSRGDYGAARGDYRGSFSGGRGQDFAFRGSNNSSSTTYPRTQRFTSTQQHLQNTEKIVPGGKLLPSGLSSEQEKKMRQLEAEAERMKADIEEKQAAKREAVNEWEVRERESTRDSYRSELADESLHKLMEGEDTGMAAF</sequence>
<dbReference type="VEuPathDB" id="FungiDB:HMPREF1541_03052"/>
<feature type="compositionally biased region" description="Basic and acidic residues" evidence="1">
    <location>
        <begin position="152"/>
        <end position="188"/>
    </location>
</feature>
<feature type="compositionally biased region" description="Polar residues" evidence="1">
    <location>
        <begin position="395"/>
        <end position="421"/>
    </location>
</feature>
<accession>W2RXE1</accession>
<dbReference type="STRING" id="1220924.W2RXE1"/>
<dbReference type="Proteomes" id="UP000030752">
    <property type="component" value="Unassembled WGS sequence"/>
</dbReference>
<dbReference type="RefSeq" id="XP_008715626.1">
    <property type="nucleotide sequence ID" value="XM_008717404.1"/>
</dbReference>